<dbReference type="InterPro" id="IPR000086">
    <property type="entry name" value="NUDIX_hydrolase_dom"/>
</dbReference>
<keyword evidence="6" id="KW-1185">Reference proteome</keyword>
<dbReference type="PROSITE" id="PS51462">
    <property type="entry name" value="NUDIX"/>
    <property type="match status" value="1"/>
</dbReference>
<organism evidence="5 6">
    <name type="scientific">Parablautia muri</name>
    <dbReference type="NCBI Taxonomy" id="2320879"/>
    <lineage>
        <taxon>Bacteria</taxon>
        <taxon>Bacillati</taxon>
        <taxon>Bacillota</taxon>
        <taxon>Clostridia</taxon>
        <taxon>Lachnospirales</taxon>
        <taxon>Lachnospiraceae</taxon>
        <taxon>Parablautia</taxon>
    </lineage>
</organism>
<sequence length="211" mass="24178">MEEKKYTSVRKLTDNRFLNLYEMDALTNSGAPFHYYFASRNTQEELPLLTGKPKANGIVIYPVWLKQPDKLVMIRQYRYPLDAWLYELPAGLIDQGETAGQAAAREMKEETGLDFLPYEEGDIAFRRPFYLGAGLTDETSTSVFGFASGEISGRLREDTESIEVLLVDKKEALRILKEERVSLRAAFLLMIFLQAEKEKPFAFLEPVKMDN</sequence>
<dbReference type="InterPro" id="IPR020084">
    <property type="entry name" value="NUDIX_hydrolase_CS"/>
</dbReference>
<dbReference type="Gene3D" id="3.90.79.10">
    <property type="entry name" value="Nucleoside Triphosphate Pyrophosphohydrolase"/>
    <property type="match status" value="1"/>
</dbReference>
<dbReference type="InterPro" id="IPR020476">
    <property type="entry name" value="Nudix_hydrolase"/>
</dbReference>
<evidence type="ECO:0000313" key="5">
    <source>
        <dbReference type="EMBL" id="NBJ91834.1"/>
    </source>
</evidence>
<evidence type="ECO:0000256" key="1">
    <source>
        <dbReference type="ARBA" id="ARBA00001946"/>
    </source>
</evidence>
<evidence type="ECO:0000256" key="3">
    <source>
        <dbReference type="RuleBase" id="RU003476"/>
    </source>
</evidence>
<feature type="domain" description="Nudix hydrolase" evidence="4">
    <location>
        <begin position="51"/>
        <end position="189"/>
    </location>
</feature>
<evidence type="ECO:0000259" key="4">
    <source>
        <dbReference type="PROSITE" id="PS51462"/>
    </source>
</evidence>
<evidence type="ECO:0000256" key="2">
    <source>
        <dbReference type="ARBA" id="ARBA00022801"/>
    </source>
</evidence>
<evidence type="ECO:0000313" key="6">
    <source>
        <dbReference type="Proteomes" id="UP001154420"/>
    </source>
</evidence>
<dbReference type="Pfam" id="PF00293">
    <property type="entry name" value="NUDIX"/>
    <property type="match status" value="1"/>
</dbReference>
<dbReference type="PANTHER" id="PTHR11839">
    <property type="entry name" value="UDP/ADP-SUGAR PYROPHOSPHATASE"/>
    <property type="match status" value="1"/>
</dbReference>
<dbReference type="GO" id="GO:0006753">
    <property type="term" value="P:nucleoside phosphate metabolic process"/>
    <property type="evidence" value="ECO:0007669"/>
    <property type="project" value="TreeGrafter"/>
</dbReference>
<dbReference type="GO" id="GO:0019693">
    <property type="term" value="P:ribose phosphate metabolic process"/>
    <property type="evidence" value="ECO:0007669"/>
    <property type="project" value="TreeGrafter"/>
</dbReference>
<reference evidence="5" key="1">
    <citation type="submission" date="2018-09" db="EMBL/GenBank/DDBJ databases">
        <title>Murine metabolic-syndrome-specific gut microbial biobank.</title>
        <authorList>
            <person name="Liu C."/>
        </authorList>
    </citation>
    <scope>NUCLEOTIDE SEQUENCE</scope>
    <source>
        <strain evidence="5">D42-62</strain>
    </source>
</reference>
<dbReference type="Proteomes" id="UP001154420">
    <property type="component" value="Unassembled WGS sequence"/>
</dbReference>
<protein>
    <submittedName>
        <fullName evidence="5">NUDIX hydrolase</fullName>
    </submittedName>
</protein>
<dbReference type="GO" id="GO:0016462">
    <property type="term" value="F:pyrophosphatase activity"/>
    <property type="evidence" value="ECO:0007669"/>
    <property type="project" value="UniProtKB-ARBA"/>
</dbReference>
<dbReference type="OrthoDB" id="9788922at2"/>
<dbReference type="AlphaFoldDB" id="A0A9X5BD69"/>
<dbReference type="RefSeq" id="WP_160558914.1">
    <property type="nucleotide sequence ID" value="NZ_QZDT01000004.1"/>
</dbReference>
<comment type="similarity">
    <text evidence="3">Belongs to the Nudix hydrolase family.</text>
</comment>
<dbReference type="PRINTS" id="PR00502">
    <property type="entry name" value="NUDIXFAMILY"/>
</dbReference>
<dbReference type="EMBL" id="QZDT01000004">
    <property type="protein sequence ID" value="NBJ91834.1"/>
    <property type="molecule type" value="Genomic_DNA"/>
</dbReference>
<comment type="cofactor">
    <cofactor evidence="1">
        <name>Mg(2+)</name>
        <dbReference type="ChEBI" id="CHEBI:18420"/>
    </cofactor>
</comment>
<dbReference type="PROSITE" id="PS00893">
    <property type="entry name" value="NUDIX_BOX"/>
    <property type="match status" value="1"/>
</dbReference>
<keyword evidence="2 3" id="KW-0378">Hydrolase</keyword>
<gene>
    <name evidence="5" type="ORF">D5281_04315</name>
</gene>
<dbReference type="PANTHER" id="PTHR11839:SF18">
    <property type="entry name" value="NUDIX HYDROLASE DOMAIN-CONTAINING PROTEIN"/>
    <property type="match status" value="1"/>
</dbReference>
<dbReference type="InterPro" id="IPR015797">
    <property type="entry name" value="NUDIX_hydrolase-like_dom_sf"/>
</dbReference>
<comment type="caution">
    <text evidence="5">The sequence shown here is derived from an EMBL/GenBank/DDBJ whole genome shotgun (WGS) entry which is preliminary data.</text>
</comment>
<proteinExistence type="inferred from homology"/>
<accession>A0A9X5BD69</accession>
<name>A0A9X5BD69_9FIRM</name>
<dbReference type="SUPFAM" id="SSF55811">
    <property type="entry name" value="Nudix"/>
    <property type="match status" value="1"/>
</dbReference>
<dbReference type="CDD" id="cd03424">
    <property type="entry name" value="NUDIX_ADPRase_Nudt5_UGPPase_Nudt14"/>
    <property type="match status" value="1"/>
</dbReference>